<evidence type="ECO:0000313" key="3">
    <source>
        <dbReference type="Proteomes" id="UP001217485"/>
    </source>
</evidence>
<dbReference type="EMBL" id="JAQNDK010000001">
    <property type="protein sequence ID" value="MDC0678883.1"/>
    <property type="molecule type" value="Genomic_DNA"/>
</dbReference>
<dbReference type="RefSeq" id="WP_272095732.1">
    <property type="nucleotide sequence ID" value="NZ_JAQNDK010000001.1"/>
</dbReference>
<comment type="caution">
    <text evidence="2">The sequence shown here is derived from an EMBL/GenBank/DDBJ whole genome shotgun (WGS) entry which is preliminary data.</text>
</comment>
<evidence type="ECO:0000313" key="2">
    <source>
        <dbReference type="EMBL" id="MDC0678883.1"/>
    </source>
</evidence>
<proteinExistence type="predicted"/>
<organism evidence="2 3">
    <name type="scientific">Sorangium atrum</name>
    <dbReference type="NCBI Taxonomy" id="2995308"/>
    <lineage>
        <taxon>Bacteria</taxon>
        <taxon>Pseudomonadati</taxon>
        <taxon>Myxococcota</taxon>
        <taxon>Polyangia</taxon>
        <taxon>Polyangiales</taxon>
        <taxon>Polyangiaceae</taxon>
        <taxon>Sorangium</taxon>
    </lineage>
</organism>
<dbReference type="InterPro" id="IPR011990">
    <property type="entry name" value="TPR-like_helical_dom_sf"/>
</dbReference>
<reference evidence="2 3" key="1">
    <citation type="submission" date="2023-01" db="EMBL/GenBank/DDBJ databases">
        <title>Minimal conservation of predation-associated metabolite biosynthetic gene clusters underscores biosynthetic potential of Myxococcota including descriptions for ten novel species: Archangium lansinium sp. nov., Myxococcus landrumus sp. nov., Nannocystis bai.</title>
        <authorList>
            <person name="Ahearne A."/>
            <person name="Stevens C."/>
            <person name="Dowd S."/>
        </authorList>
    </citation>
    <scope>NUCLEOTIDE SEQUENCE [LARGE SCALE GENOMIC DNA]</scope>
    <source>
        <strain evidence="2 3">WIWO2</strain>
    </source>
</reference>
<accession>A0ABT5BXM5</accession>
<keyword evidence="1" id="KW-0732">Signal</keyword>
<protein>
    <submittedName>
        <fullName evidence="2">Tetratricopeptide repeat protein</fullName>
    </submittedName>
</protein>
<feature type="chain" id="PRO_5046271658" evidence="1">
    <location>
        <begin position="26"/>
        <end position="275"/>
    </location>
</feature>
<evidence type="ECO:0000256" key="1">
    <source>
        <dbReference type="SAM" id="SignalP"/>
    </source>
</evidence>
<gene>
    <name evidence="2" type="ORF">POL72_14150</name>
</gene>
<feature type="signal peptide" evidence="1">
    <location>
        <begin position="1"/>
        <end position="25"/>
    </location>
</feature>
<keyword evidence="3" id="KW-1185">Reference proteome</keyword>
<name>A0ABT5BXM5_9BACT</name>
<dbReference type="Proteomes" id="UP001217485">
    <property type="component" value="Unassembled WGS sequence"/>
</dbReference>
<sequence length="275" mass="27878">MMMLSNCLRRCAFVVTLLAAVPALGAPPPAGASAEAQQAARTKAHEGLKLYGADRWQEAFDVFQEADRLFHAPTLVLYMARCQRKLDRLEAARDLYEQVLGEPLPEDPPTAFLEARKDAETELAGVRAALEAAAVKAPPRAEPAAPAGAEAGGSLVPAGVAFGLGAVGIGVGAVTGLMSLSQVSDIRSGCEGRRCPAELQADADAAATLGHVSTVSFIVGAAAAATGVVLLVVRPGGGSEAAGAPAAAGGPPRAPRGVVWSAGVGLGRIELQGKF</sequence>
<dbReference type="SUPFAM" id="SSF48452">
    <property type="entry name" value="TPR-like"/>
    <property type="match status" value="1"/>
</dbReference>